<dbReference type="HAMAP" id="MF_00165">
    <property type="entry name" value="Thymidylate_kinase"/>
    <property type="match status" value="1"/>
</dbReference>
<organism evidence="3 4">
    <name type="scientific">Amycolatopsis magusensis</name>
    <dbReference type="NCBI Taxonomy" id="882444"/>
    <lineage>
        <taxon>Bacteria</taxon>
        <taxon>Bacillati</taxon>
        <taxon>Actinomycetota</taxon>
        <taxon>Actinomycetes</taxon>
        <taxon>Pseudonocardiales</taxon>
        <taxon>Pseudonocardiaceae</taxon>
        <taxon>Amycolatopsis</taxon>
    </lineage>
</organism>
<dbReference type="EMBL" id="JAGGMS010000001">
    <property type="protein sequence ID" value="MBP2183870.1"/>
    <property type="molecule type" value="Genomic_DNA"/>
</dbReference>
<sequence length="250" mass="27485">MAADPAAGRADAPPYEAARGVLITVEGIWGTGKTTTATALGERLTAAGFSTRVLHYGPRHGVVERLSDMLDTAPLRRRDGLGGYVAAHHATVDILLRLCREAYHHRVHYRPALTEHDVVVIDHGVYSKLAYALAVLTEQHPDVDPALLLEQVRAVAAPWFLHPDVALWLDTPWPLARERAIDRGHGGGNPGSVERLMFLPRFSHAYRFVADAHPDRVRRIRVGTRTTPSVLAEIDELLSPVLHTQTGALR</sequence>
<dbReference type="Pfam" id="PF02223">
    <property type="entry name" value="Thymidylate_kin"/>
    <property type="match status" value="1"/>
</dbReference>
<keyword evidence="1" id="KW-0808">Transferase</keyword>
<evidence type="ECO:0000313" key="3">
    <source>
        <dbReference type="EMBL" id="MBP2183870.1"/>
    </source>
</evidence>
<keyword evidence="3" id="KW-0560">Oxidoreductase</keyword>
<evidence type="ECO:0000259" key="2">
    <source>
        <dbReference type="Pfam" id="PF02223"/>
    </source>
</evidence>
<dbReference type="Gene3D" id="3.40.50.300">
    <property type="entry name" value="P-loop containing nucleotide triphosphate hydrolases"/>
    <property type="match status" value="1"/>
</dbReference>
<comment type="similarity">
    <text evidence="1">Belongs to the thymidylate kinase family.</text>
</comment>
<feature type="domain" description="Thymidylate kinase-like" evidence="2">
    <location>
        <begin position="25"/>
        <end position="210"/>
    </location>
</feature>
<dbReference type="InterPro" id="IPR018094">
    <property type="entry name" value="Thymidylate_kinase"/>
</dbReference>
<keyword evidence="1" id="KW-0067">ATP-binding</keyword>
<comment type="function">
    <text evidence="1">Phosphorylation of dTMP to form dTDP in both de novo and salvage pathways of dTTP synthesis.</text>
</comment>
<keyword evidence="1 3" id="KW-0418">Kinase</keyword>
<accession>A0ABS4PWS4</accession>
<proteinExistence type="inferred from homology"/>
<keyword evidence="1" id="KW-0545">Nucleotide biosynthesis</keyword>
<dbReference type="GO" id="GO:0016491">
    <property type="term" value="F:oxidoreductase activity"/>
    <property type="evidence" value="ECO:0007669"/>
    <property type="project" value="UniProtKB-KW"/>
</dbReference>
<dbReference type="Proteomes" id="UP000741013">
    <property type="component" value="Unassembled WGS sequence"/>
</dbReference>
<reference evidence="3 4" key="1">
    <citation type="submission" date="2021-03" db="EMBL/GenBank/DDBJ databases">
        <title>Sequencing the genomes of 1000 actinobacteria strains.</title>
        <authorList>
            <person name="Klenk H.-P."/>
        </authorList>
    </citation>
    <scope>NUCLEOTIDE SEQUENCE [LARGE SCALE GENOMIC DNA]</scope>
    <source>
        <strain evidence="3 4">DSM 45510</strain>
    </source>
</reference>
<evidence type="ECO:0000313" key="4">
    <source>
        <dbReference type="Proteomes" id="UP000741013"/>
    </source>
</evidence>
<gene>
    <name evidence="1" type="primary">tmk</name>
    <name evidence="3" type="ORF">JOM49_005396</name>
</gene>
<evidence type="ECO:0000256" key="1">
    <source>
        <dbReference type="HAMAP-Rule" id="MF_00165"/>
    </source>
</evidence>
<dbReference type="RefSeq" id="WP_209666962.1">
    <property type="nucleotide sequence ID" value="NZ_JAGGMS010000001.1"/>
</dbReference>
<keyword evidence="1" id="KW-0547">Nucleotide-binding</keyword>
<protein>
    <recommendedName>
        <fullName evidence="1">Thymidylate kinase</fullName>
        <ecNumber evidence="1">2.7.4.9</ecNumber>
    </recommendedName>
    <alternativeName>
        <fullName evidence="1">dTMP kinase</fullName>
    </alternativeName>
</protein>
<dbReference type="SUPFAM" id="SSF52540">
    <property type="entry name" value="P-loop containing nucleoside triphosphate hydrolases"/>
    <property type="match status" value="1"/>
</dbReference>
<dbReference type="EC" id="2.7.4.9" evidence="1"/>
<name>A0ABS4PWS4_9PSEU</name>
<comment type="caution">
    <text evidence="1">Lacks conserved residue(s) required for the propagation of feature annotation.</text>
</comment>
<comment type="catalytic activity">
    <reaction evidence="1">
        <text>dTMP + ATP = dTDP + ADP</text>
        <dbReference type="Rhea" id="RHEA:13517"/>
        <dbReference type="ChEBI" id="CHEBI:30616"/>
        <dbReference type="ChEBI" id="CHEBI:58369"/>
        <dbReference type="ChEBI" id="CHEBI:63528"/>
        <dbReference type="ChEBI" id="CHEBI:456216"/>
        <dbReference type="EC" id="2.7.4.9"/>
    </reaction>
</comment>
<dbReference type="InterPro" id="IPR039430">
    <property type="entry name" value="Thymidylate_kin-like_dom"/>
</dbReference>
<dbReference type="InterPro" id="IPR027417">
    <property type="entry name" value="P-loop_NTPase"/>
</dbReference>
<dbReference type="GO" id="GO:0016301">
    <property type="term" value="F:kinase activity"/>
    <property type="evidence" value="ECO:0007669"/>
    <property type="project" value="UniProtKB-KW"/>
</dbReference>
<comment type="caution">
    <text evidence="3">The sequence shown here is derived from an EMBL/GenBank/DDBJ whole genome shotgun (WGS) entry which is preliminary data.</text>
</comment>
<keyword evidence="4" id="KW-1185">Reference proteome</keyword>